<feature type="chain" id="PRO_5040283146" evidence="1">
    <location>
        <begin position="17"/>
        <end position="277"/>
    </location>
</feature>
<reference evidence="2" key="1">
    <citation type="journal article" date="2020" name="Stud. Mycol.">
        <title>101 Dothideomycetes genomes: a test case for predicting lifestyles and emergence of pathogens.</title>
        <authorList>
            <person name="Haridas S."/>
            <person name="Albert R."/>
            <person name="Binder M."/>
            <person name="Bloem J."/>
            <person name="Labutti K."/>
            <person name="Salamov A."/>
            <person name="Andreopoulos B."/>
            <person name="Baker S."/>
            <person name="Barry K."/>
            <person name="Bills G."/>
            <person name="Bluhm B."/>
            <person name="Cannon C."/>
            <person name="Castanera R."/>
            <person name="Culley D."/>
            <person name="Daum C."/>
            <person name="Ezra D."/>
            <person name="Gonzalez J."/>
            <person name="Henrissat B."/>
            <person name="Kuo A."/>
            <person name="Liang C."/>
            <person name="Lipzen A."/>
            <person name="Lutzoni F."/>
            <person name="Magnuson J."/>
            <person name="Mondo S."/>
            <person name="Nolan M."/>
            <person name="Ohm R."/>
            <person name="Pangilinan J."/>
            <person name="Park H.-J."/>
            <person name="Ramirez L."/>
            <person name="Alfaro M."/>
            <person name="Sun H."/>
            <person name="Tritt A."/>
            <person name="Yoshinaga Y."/>
            <person name="Zwiers L.-H."/>
            <person name="Turgeon B."/>
            <person name="Goodwin S."/>
            <person name="Spatafora J."/>
            <person name="Crous P."/>
            <person name="Grigoriev I."/>
        </authorList>
    </citation>
    <scope>NUCLEOTIDE SEQUENCE</scope>
    <source>
        <strain evidence="2">CBS 260.36</strain>
    </source>
</reference>
<feature type="signal peptide" evidence="1">
    <location>
        <begin position="1"/>
        <end position="16"/>
    </location>
</feature>
<sequence length="277" mass="31200">MRGLSFNVFLLSLSMGLPITFYLDHPIIMQSYTSTGSCPSATVDGLPHGQARLPPIRSLFSNQIVFPREEQCQTPVQQANCHESYSSGDQAVVTTTRRVDSIWEDEHLPQVITAMVNSPMVEYDNFPSDSYSSISMNSPPNNITDNGRQTANTSKARNRRVHSVGARHSQMVRNREGRQAENKCMQALEYALSKNGRSLGNRQIVSNQQKSGLKYTKCSNLETAVWYLLVFQPLHHKLRKIAPGYLEQLEYHAEEELTKLNKGAYGTPPGRKPYPRL</sequence>
<dbReference type="EMBL" id="ML996082">
    <property type="protein sequence ID" value="KAF2155660.1"/>
    <property type="molecule type" value="Genomic_DNA"/>
</dbReference>
<keyword evidence="1" id="KW-0732">Signal</keyword>
<accession>A0A9P4J7S0</accession>
<dbReference type="Proteomes" id="UP000799439">
    <property type="component" value="Unassembled WGS sequence"/>
</dbReference>
<evidence type="ECO:0000313" key="3">
    <source>
        <dbReference type="Proteomes" id="UP000799439"/>
    </source>
</evidence>
<evidence type="ECO:0000256" key="1">
    <source>
        <dbReference type="SAM" id="SignalP"/>
    </source>
</evidence>
<dbReference type="OrthoDB" id="10610291at2759"/>
<name>A0A9P4J7S0_9PEZI</name>
<gene>
    <name evidence="2" type="ORF">K461DRAFT_274676</name>
</gene>
<organism evidence="2 3">
    <name type="scientific">Myriangium duriaei CBS 260.36</name>
    <dbReference type="NCBI Taxonomy" id="1168546"/>
    <lineage>
        <taxon>Eukaryota</taxon>
        <taxon>Fungi</taxon>
        <taxon>Dikarya</taxon>
        <taxon>Ascomycota</taxon>
        <taxon>Pezizomycotina</taxon>
        <taxon>Dothideomycetes</taxon>
        <taxon>Dothideomycetidae</taxon>
        <taxon>Myriangiales</taxon>
        <taxon>Myriangiaceae</taxon>
        <taxon>Myriangium</taxon>
    </lineage>
</organism>
<dbReference type="AlphaFoldDB" id="A0A9P4J7S0"/>
<keyword evidence="3" id="KW-1185">Reference proteome</keyword>
<evidence type="ECO:0000313" key="2">
    <source>
        <dbReference type="EMBL" id="KAF2155660.1"/>
    </source>
</evidence>
<proteinExistence type="predicted"/>
<comment type="caution">
    <text evidence="2">The sequence shown here is derived from an EMBL/GenBank/DDBJ whole genome shotgun (WGS) entry which is preliminary data.</text>
</comment>
<protein>
    <submittedName>
        <fullName evidence="2">Uncharacterized protein</fullName>
    </submittedName>
</protein>